<proteinExistence type="predicted"/>
<reference evidence="2 3" key="1">
    <citation type="submission" date="2016-10" db="EMBL/GenBank/DDBJ databases">
        <authorList>
            <person name="de Groot N.N."/>
        </authorList>
    </citation>
    <scope>NUCLEOTIDE SEQUENCE [LARGE SCALE GENOMIC DNA]</scope>
    <source>
        <strain evidence="2 3">DSM 21633</strain>
    </source>
</reference>
<dbReference type="RefSeq" id="WP_091772524.1">
    <property type="nucleotide sequence ID" value="NZ_CAESCL010000071.1"/>
</dbReference>
<dbReference type="AlphaFoldDB" id="A0A1H9B384"/>
<sequence>MENNFLQQAKQTVQKLTNRARQNNQNHQNHLANDEEAVRSAQQGIQSAYEQGSPSQEEEQELKQFEQKLNNKLK</sequence>
<dbReference type="STRING" id="571933.SAMN05216362_103115"/>
<dbReference type="Pfam" id="PF12758">
    <property type="entry name" value="DUF3813"/>
    <property type="match status" value="1"/>
</dbReference>
<protein>
    <recommendedName>
        <fullName evidence="4">DUF3813 domain-containing protein</fullName>
    </recommendedName>
</protein>
<evidence type="ECO:0000313" key="3">
    <source>
        <dbReference type="Proteomes" id="UP000199427"/>
    </source>
</evidence>
<keyword evidence="3" id="KW-1185">Reference proteome</keyword>
<accession>A0A1H9B384</accession>
<evidence type="ECO:0000313" key="2">
    <source>
        <dbReference type="EMBL" id="SEP83197.1"/>
    </source>
</evidence>
<name>A0A1H9B384_9BACI</name>
<evidence type="ECO:0008006" key="4">
    <source>
        <dbReference type="Google" id="ProtNLM"/>
    </source>
</evidence>
<dbReference type="InterPro" id="IPR024217">
    <property type="entry name" value="DUF3813"/>
</dbReference>
<feature type="compositionally biased region" description="Polar residues" evidence="1">
    <location>
        <begin position="1"/>
        <end position="17"/>
    </location>
</feature>
<dbReference type="EMBL" id="FOES01000003">
    <property type="protein sequence ID" value="SEP83197.1"/>
    <property type="molecule type" value="Genomic_DNA"/>
</dbReference>
<gene>
    <name evidence="2" type="ORF">SAMN05216362_103115</name>
</gene>
<organism evidence="2 3">
    <name type="scientific">Piscibacillus halophilus</name>
    <dbReference type="NCBI Taxonomy" id="571933"/>
    <lineage>
        <taxon>Bacteria</taxon>
        <taxon>Bacillati</taxon>
        <taxon>Bacillota</taxon>
        <taxon>Bacilli</taxon>
        <taxon>Bacillales</taxon>
        <taxon>Bacillaceae</taxon>
        <taxon>Piscibacillus</taxon>
    </lineage>
</organism>
<dbReference type="Proteomes" id="UP000199427">
    <property type="component" value="Unassembled WGS sequence"/>
</dbReference>
<evidence type="ECO:0000256" key="1">
    <source>
        <dbReference type="SAM" id="MobiDB-lite"/>
    </source>
</evidence>
<feature type="compositionally biased region" description="Low complexity" evidence="1">
    <location>
        <begin position="19"/>
        <end position="31"/>
    </location>
</feature>
<feature type="compositionally biased region" description="Polar residues" evidence="1">
    <location>
        <begin position="40"/>
        <end position="49"/>
    </location>
</feature>
<feature type="region of interest" description="Disordered" evidence="1">
    <location>
        <begin position="1"/>
        <end position="74"/>
    </location>
</feature>